<organism evidence="2">
    <name type="scientific">Timema bartmani</name>
    <dbReference type="NCBI Taxonomy" id="61472"/>
    <lineage>
        <taxon>Eukaryota</taxon>
        <taxon>Metazoa</taxon>
        <taxon>Ecdysozoa</taxon>
        <taxon>Arthropoda</taxon>
        <taxon>Hexapoda</taxon>
        <taxon>Insecta</taxon>
        <taxon>Pterygota</taxon>
        <taxon>Neoptera</taxon>
        <taxon>Polyneoptera</taxon>
        <taxon>Phasmatodea</taxon>
        <taxon>Timematodea</taxon>
        <taxon>Timematoidea</taxon>
        <taxon>Timematidae</taxon>
        <taxon>Timema</taxon>
    </lineage>
</organism>
<protein>
    <submittedName>
        <fullName evidence="2">Uncharacterized protein</fullName>
    </submittedName>
</protein>
<dbReference type="AlphaFoldDB" id="A0A7R9I366"/>
<reference evidence="2" key="1">
    <citation type="submission" date="2020-11" db="EMBL/GenBank/DDBJ databases">
        <authorList>
            <person name="Tran Van P."/>
        </authorList>
    </citation>
    <scope>NUCLEOTIDE SEQUENCE</scope>
</reference>
<evidence type="ECO:0000313" key="2">
    <source>
        <dbReference type="EMBL" id="CAD7445950.1"/>
    </source>
</evidence>
<accession>A0A7R9I366</accession>
<evidence type="ECO:0000256" key="1">
    <source>
        <dbReference type="SAM" id="MobiDB-lite"/>
    </source>
</evidence>
<feature type="region of interest" description="Disordered" evidence="1">
    <location>
        <begin position="77"/>
        <end position="99"/>
    </location>
</feature>
<gene>
    <name evidence="2" type="ORF">TBIB3V08_LOCUS8292</name>
</gene>
<dbReference type="EMBL" id="OD567625">
    <property type="protein sequence ID" value="CAD7445950.1"/>
    <property type="molecule type" value="Genomic_DNA"/>
</dbReference>
<sequence length="158" mass="17555">MTYLTFVDLDAKTMCKTKSSTTPYRMMPHGILHRRYILSSHLSFSSKHVLRESLSSDLAIRPVIVTTESALAAEIIDSESVGNPDVKNPERRKSGSVVRASQVLYKKQLRTLSPIGPCYSPTQQTSPLSEPLNWVESQSMTTSSRREGSRSSHTPVTS</sequence>
<feature type="region of interest" description="Disordered" evidence="1">
    <location>
        <begin position="114"/>
        <end position="158"/>
    </location>
</feature>
<name>A0A7R9I366_9NEOP</name>
<proteinExistence type="predicted"/>